<feature type="signal peptide" evidence="1">
    <location>
        <begin position="1"/>
        <end position="27"/>
    </location>
</feature>
<evidence type="ECO:0000313" key="3">
    <source>
        <dbReference type="EMBL" id="UPL49559.1"/>
    </source>
</evidence>
<feature type="chain" id="PRO_5047193739" evidence="1">
    <location>
        <begin position="28"/>
        <end position="783"/>
    </location>
</feature>
<dbReference type="InterPro" id="IPR026444">
    <property type="entry name" value="Secre_tail"/>
</dbReference>
<keyword evidence="4" id="KW-1185">Reference proteome</keyword>
<proteinExistence type="predicted"/>
<dbReference type="NCBIfam" id="TIGR04183">
    <property type="entry name" value="Por_Secre_tail"/>
    <property type="match status" value="1"/>
</dbReference>
<protein>
    <submittedName>
        <fullName evidence="3">T9SS type A sorting domain-containing protein</fullName>
    </submittedName>
</protein>
<sequence length="783" mass="84689">MTLMLRLRRGAILAAFFLTVFASAARAQSTAGYGDWQLHLPTNRAKALAEAGDRVYVAAEDAFFYFDKSLNTTRLLSRRDGLHDVGVNALAYDSVSQQVVVAYRNTNLDILRLKDGAILNLPDILRKEISGTKTINHIHVAGKTAYLSCSFGIVALDLARLEIRDTYTNIGPGGTVVQVYATTVAGNQLVAATSNGLMRAPLAANLLDYRAWTTDLSNRGDSFRTVAVQNGQVFAGSIGDQLYRYNPATPTTGWQPVAASLRGVEFRQLTPSRAGLLVTDNTKVSVLNAATGAVTATLRPAHLRDPRAALRTRDGAYFLADFSNGLLKTTNGQQAEQFITNAPAQAQAYSVLADARTNTVDIFSGGYEERFKQQDFYRGFFEYKNGQWDNITSATLSSAQYPNPKDVSRGTRTPDGTLYVASYGNGLLEWKGPGNFRLFNPTSSLPNPLRSAIADLNYTRVTDVKADTDGKVWVVNRHQVAGQSGLFIFDPAASTWTTVPYFNGSDNLERLVHDDVGGVWVTRSRAPEGTTLGLNAFNLTTNENRYFGVTDGLPSGELYDIVKDRNGNIWVATKLGPAVFTDPSSAFDLSLGLGFTTPIVQRGEGTGFAALRDEVIRAIAVDGGNRKWFATDRGLWLFNEDGDEALAHFTTENSPLPSNRIVDVEVNDKTGEVFVVTDAGVVSYRGGATVTEGKPSCASVFPNPVRTDFTGQVGISGLANNATVKITDVAGRLVYQTRANGGTVTWNLADYNGRRVQSGVYLVLSSDADGKNGCVSKVAVVER</sequence>
<keyword evidence="1" id="KW-0732">Signal</keyword>
<dbReference type="InterPro" id="IPR048954">
    <property type="entry name" value="PorZ_N"/>
</dbReference>
<organism evidence="3 4">
    <name type="scientific">Hymenobacter sublimis</name>
    <dbReference type="NCBI Taxonomy" id="2933777"/>
    <lineage>
        <taxon>Bacteria</taxon>
        <taxon>Pseudomonadati</taxon>
        <taxon>Bacteroidota</taxon>
        <taxon>Cytophagia</taxon>
        <taxon>Cytophagales</taxon>
        <taxon>Hymenobacteraceae</taxon>
        <taxon>Hymenobacter</taxon>
    </lineage>
</organism>
<dbReference type="Gene3D" id="2.130.10.10">
    <property type="entry name" value="YVTN repeat-like/Quinoprotein amine dehydrogenase"/>
    <property type="match status" value="3"/>
</dbReference>
<dbReference type="Proteomes" id="UP000829647">
    <property type="component" value="Chromosome"/>
</dbReference>
<evidence type="ECO:0000313" key="4">
    <source>
        <dbReference type="Proteomes" id="UP000829647"/>
    </source>
</evidence>
<dbReference type="SUPFAM" id="SSF63829">
    <property type="entry name" value="Calcium-dependent phosphotriesterase"/>
    <property type="match status" value="2"/>
</dbReference>
<dbReference type="Pfam" id="PF21544">
    <property type="entry name" value="PorZ_N_b_propeller"/>
    <property type="match status" value="1"/>
</dbReference>
<dbReference type="InterPro" id="IPR011110">
    <property type="entry name" value="Reg_prop"/>
</dbReference>
<dbReference type="EMBL" id="CP095848">
    <property type="protein sequence ID" value="UPL49559.1"/>
    <property type="molecule type" value="Genomic_DNA"/>
</dbReference>
<gene>
    <name evidence="3" type="ORF">MWH26_01295</name>
</gene>
<evidence type="ECO:0000256" key="1">
    <source>
        <dbReference type="SAM" id="SignalP"/>
    </source>
</evidence>
<dbReference type="InterPro" id="IPR015943">
    <property type="entry name" value="WD40/YVTN_repeat-like_dom_sf"/>
</dbReference>
<dbReference type="Pfam" id="PF07494">
    <property type="entry name" value="Reg_prop"/>
    <property type="match status" value="1"/>
</dbReference>
<name>A0ABY4JDY3_9BACT</name>
<reference evidence="3 4" key="1">
    <citation type="submission" date="2022-04" db="EMBL/GenBank/DDBJ databases">
        <title>Hymenobacter sp. isolated from the air.</title>
        <authorList>
            <person name="Won M."/>
            <person name="Lee C.-M."/>
            <person name="Woen H.-Y."/>
            <person name="Kwon S.-W."/>
        </authorList>
    </citation>
    <scope>NUCLEOTIDE SEQUENCE [LARGE SCALE GENOMIC DNA]</scope>
    <source>
        <strain evidence="4">5516 S-25</strain>
    </source>
</reference>
<dbReference type="RefSeq" id="WP_247975728.1">
    <property type="nucleotide sequence ID" value="NZ_CP095848.1"/>
</dbReference>
<dbReference type="Gene3D" id="2.60.40.4070">
    <property type="match status" value="1"/>
</dbReference>
<dbReference type="SUPFAM" id="SSF50952">
    <property type="entry name" value="Soluble quinoprotein glucose dehydrogenase"/>
    <property type="match status" value="1"/>
</dbReference>
<evidence type="ECO:0000259" key="2">
    <source>
        <dbReference type="Pfam" id="PF21544"/>
    </source>
</evidence>
<feature type="domain" description="PorZ N-terminal beta-propeller" evidence="2">
    <location>
        <begin position="55"/>
        <end position="213"/>
    </location>
</feature>
<accession>A0ABY4JDY3</accession>
<dbReference type="InterPro" id="IPR011041">
    <property type="entry name" value="Quinoprot_gluc/sorb_DH_b-prop"/>
</dbReference>